<sequence>MQQLSHHHDVFYTDVSPYPRQHRKAPAYALAVVNQGKLVNSATILIPSTAAAEATAIALAIRMADQQGISAYVISDSQAACRMYIKGVLPTRAIQILGIELIFDHWVVWCPAHTGQDGNEFVHCQARVLSSRAPRLPAPAEDTDDGVTRCGILEKQRLDRRIAAPPHKDLHRHQARDWRRLQTNTFPNLQKLHIMYPDRYRDTCPWLWCLCLQKQKCICTAAAELQMSVISCKG</sequence>
<evidence type="ECO:0000313" key="2">
    <source>
        <dbReference type="Proteomes" id="UP000821845"/>
    </source>
</evidence>
<evidence type="ECO:0000313" key="1">
    <source>
        <dbReference type="EMBL" id="KAH6930109.1"/>
    </source>
</evidence>
<dbReference type="EMBL" id="CM023485">
    <property type="protein sequence ID" value="KAH6930109.1"/>
    <property type="molecule type" value="Genomic_DNA"/>
</dbReference>
<proteinExistence type="predicted"/>
<dbReference type="Proteomes" id="UP000821845">
    <property type="component" value="Chromosome 5"/>
</dbReference>
<organism evidence="1 2">
    <name type="scientific">Hyalomma asiaticum</name>
    <name type="common">Tick</name>
    <dbReference type="NCBI Taxonomy" id="266040"/>
    <lineage>
        <taxon>Eukaryota</taxon>
        <taxon>Metazoa</taxon>
        <taxon>Ecdysozoa</taxon>
        <taxon>Arthropoda</taxon>
        <taxon>Chelicerata</taxon>
        <taxon>Arachnida</taxon>
        <taxon>Acari</taxon>
        <taxon>Parasitiformes</taxon>
        <taxon>Ixodida</taxon>
        <taxon>Ixodoidea</taxon>
        <taxon>Ixodidae</taxon>
        <taxon>Hyalomminae</taxon>
        <taxon>Hyalomma</taxon>
    </lineage>
</organism>
<accession>A0ACB7S8L8</accession>
<comment type="caution">
    <text evidence="1">The sequence shown here is derived from an EMBL/GenBank/DDBJ whole genome shotgun (WGS) entry which is preliminary data.</text>
</comment>
<gene>
    <name evidence="1" type="ORF">HPB50_009653</name>
</gene>
<keyword evidence="2" id="KW-1185">Reference proteome</keyword>
<reference evidence="1" key="1">
    <citation type="submission" date="2020-05" db="EMBL/GenBank/DDBJ databases">
        <title>Large-scale comparative analyses of tick genomes elucidate their genetic diversity and vector capacities.</title>
        <authorList>
            <person name="Jia N."/>
            <person name="Wang J."/>
            <person name="Shi W."/>
            <person name="Du L."/>
            <person name="Sun Y."/>
            <person name="Zhan W."/>
            <person name="Jiang J."/>
            <person name="Wang Q."/>
            <person name="Zhang B."/>
            <person name="Ji P."/>
            <person name="Sakyi L.B."/>
            <person name="Cui X."/>
            <person name="Yuan T."/>
            <person name="Jiang B."/>
            <person name="Yang W."/>
            <person name="Lam T.T.-Y."/>
            <person name="Chang Q."/>
            <person name="Ding S."/>
            <person name="Wang X."/>
            <person name="Zhu J."/>
            <person name="Ruan X."/>
            <person name="Zhao L."/>
            <person name="Wei J."/>
            <person name="Que T."/>
            <person name="Du C."/>
            <person name="Cheng J."/>
            <person name="Dai P."/>
            <person name="Han X."/>
            <person name="Huang E."/>
            <person name="Gao Y."/>
            <person name="Liu J."/>
            <person name="Shao H."/>
            <person name="Ye R."/>
            <person name="Li L."/>
            <person name="Wei W."/>
            <person name="Wang X."/>
            <person name="Wang C."/>
            <person name="Yang T."/>
            <person name="Huo Q."/>
            <person name="Li W."/>
            <person name="Guo W."/>
            <person name="Chen H."/>
            <person name="Zhou L."/>
            <person name="Ni X."/>
            <person name="Tian J."/>
            <person name="Zhou Y."/>
            <person name="Sheng Y."/>
            <person name="Liu T."/>
            <person name="Pan Y."/>
            <person name="Xia L."/>
            <person name="Li J."/>
            <person name="Zhao F."/>
            <person name="Cao W."/>
        </authorList>
    </citation>
    <scope>NUCLEOTIDE SEQUENCE</scope>
    <source>
        <strain evidence="1">Hyas-2018</strain>
    </source>
</reference>
<name>A0ACB7S8L8_HYAAI</name>
<protein>
    <submittedName>
        <fullName evidence="1">Uncharacterized protein</fullName>
    </submittedName>
</protein>